<name>A0A4Q0VNZ5_9BACI</name>
<keyword evidence="2" id="KW-1185">Reference proteome</keyword>
<organism evidence="1 2">
    <name type="scientific">Anaerobacillus alkaliphilus</name>
    <dbReference type="NCBI Taxonomy" id="1548597"/>
    <lineage>
        <taxon>Bacteria</taxon>
        <taxon>Bacillati</taxon>
        <taxon>Bacillota</taxon>
        <taxon>Bacilli</taxon>
        <taxon>Bacillales</taxon>
        <taxon>Bacillaceae</taxon>
        <taxon>Anaerobacillus</taxon>
    </lineage>
</organism>
<evidence type="ECO:0000313" key="2">
    <source>
        <dbReference type="Proteomes" id="UP000290649"/>
    </source>
</evidence>
<evidence type="ECO:0000313" key="1">
    <source>
        <dbReference type="EMBL" id="RXI96600.1"/>
    </source>
</evidence>
<dbReference type="Proteomes" id="UP000290649">
    <property type="component" value="Unassembled WGS sequence"/>
</dbReference>
<protein>
    <recommendedName>
        <fullName evidence="3">DUF4367 domain-containing protein</fullName>
    </recommendedName>
</protein>
<dbReference type="AlphaFoldDB" id="A0A4Q0VNZ5"/>
<accession>A0A4Q0VNZ5</accession>
<dbReference type="EMBL" id="QOUX01000047">
    <property type="protein sequence ID" value="RXI96600.1"/>
    <property type="molecule type" value="Genomic_DNA"/>
</dbReference>
<reference evidence="1 2" key="1">
    <citation type="journal article" date="2019" name="Int. J. Syst. Evol. Microbiol.">
        <title>Anaerobacillus alkaliphilus sp. nov., a novel alkaliphilic and moderately halophilic bacterium.</title>
        <authorList>
            <person name="Borsodi A.K."/>
            <person name="Aszalos J.M."/>
            <person name="Bihari P."/>
            <person name="Nagy I."/>
            <person name="Schumann P."/>
            <person name="Sproer C."/>
            <person name="Kovacs A.L."/>
            <person name="Boka K."/>
            <person name="Dobosy P."/>
            <person name="Ovari M."/>
            <person name="Szili-Kovacs T."/>
            <person name="Toth E."/>
        </authorList>
    </citation>
    <scope>NUCLEOTIDE SEQUENCE [LARGE SCALE GENOMIC DNA]</scope>
    <source>
        <strain evidence="1 2">B16-10</strain>
    </source>
</reference>
<gene>
    <name evidence="1" type="ORF">DS745_23150</name>
</gene>
<sequence>MLSFIKLPVNVAGLFVPFKVENITYIPINVEKQYAKVSSFNRLKTVYESQNESITVWATSKIGWNKVAGWDESITLSDGTTAYYNSVDNVQMISWRKNKVEYAIDYKGTKAMPKEELIKMVLSLN</sequence>
<evidence type="ECO:0008006" key="3">
    <source>
        <dbReference type="Google" id="ProtNLM"/>
    </source>
</evidence>
<proteinExistence type="predicted"/>
<comment type="caution">
    <text evidence="1">The sequence shown here is derived from an EMBL/GenBank/DDBJ whole genome shotgun (WGS) entry which is preliminary data.</text>
</comment>